<sequence length="170" mass="19106">MKRLRAPRCDPLQIKLRHPLSPAVIRARAAGAGPRPPAARARRAFAIRDVGILEMSSTRLRPPRSRFSSERRRLYGWRHSASAQVAYTFSDDIYMRYFHIPNITISGNSPCRRGRVADYLNGALRVAGGTGLTHSITAGAARSLRFKRVVVEDRTEREGVLRFKTSCSIF</sequence>
<keyword evidence="2" id="KW-1185">Reference proteome</keyword>
<evidence type="ECO:0000313" key="1">
    <source>
        <dbReference type="EMBL" id="GBP58298.1"/>
    </source>
</evidence>
<protein>
    <submittedName>
        <fullName evidence="1">Uncharacterized protein</fullName>
    </submittedName>
</protein>
<proteinExistence type="predicted"/>
<dbReference type="Proteomes" id="UP000299102">
    <property type="component" value="Unassembled WGS sequence"/>
</dbReference>
<dbReference type="EMBL" id="BGZK01000732">
    <property type="protein sequence ID" value="GBP58298.1"/>
    <property type="molecule type" value="Genomic_DNA"/>
</dbReference>
<accession>A0A4C1X3J7</accession>
<evidence type="ECO:0000313" key="2">
    <source>
        <dbReference type="Proteomes" id="UP000299102"/>
    </source>
</evidence>
<name>A0A4C1X3J7_EUMVA</name>
<gene>
    <name evidence="1" type="ORF">EVAR_11576_1</name>
</gene>
<dbReference type="AlphaFoldDB" id="A0A4C1X3J7"/>
<comment type="caution">
    <text evidence="1">The sequence shown here is derived from an EMBL/GenBank/DDBJ whole genome shotgun (WGS) entry which is preliminary data.</text>
</comment>
<organism evidence="1 2">
    <name type="scientific">Eumeta variegata</name>
    <name type="common">Bagworm moth</name>
    <name type="synonym">Eumeta japonica</name>
    <dbReference type="NCBI Taxonomy" id="151549"/>
    <lineage>
        <taxon>Eukaryota</taxon>
        <taxon>Metazoa</taxon>
        <taxon>Ecdysozoa</taxon>
        <taxon>Arthropoda</taxon>
        <taxon>Hexapoda</taxon>
        <taxon>Insecta</taxon>
        <taxon>Pterygota</taxon>
        <taxon>Neoptera</taxon>
        <taxon>Endopterygota</taxon>
        <taxon>Lepidoptera</taxon>
        <taxon>Glossata</taxon>
        <taxon>Ditrysia</taxon>
        <taxon>Tineoidea</taxon>
        <taxon>Psychidae</taxon>
        <taxon>Oiketicinae</taxon>
        <taxon>Eumeta</taxon>
    </lineage>
</organism>
<reference evidence="1 2" key="1">
    <citation type="journal article" date="2019" name="Commun. Biol.">
        <title>The bagworm genome reveals a unique fibroin gene that provides high tensile strength.</title>
        <authorList>
            <person name="Kono N."/>
            <person name="Nakamura H."/>
            <person name="Ohtoshi R."/>
            <person name="Tomita M."/>
            <person name="Numata K."/>
            <person name="Arakawa K."/>
        </authorList>
    </citation>
    <scope>NUCLEOTIDE SEQUENCE [LARGE SCALE GENOMIC DNA]</scope>
</reference>